<protein>
    <submittedName>
        <fullName evidence="1">Uncharacterized protein</fullName>
    </submittedName>
</protein>
<organism evidence="1 2">
    <name type="scientific">Diploptera punctata</name>
    <name type="common">Pacific beetle cockroach</name>
    <dbReference type="NCBI Taxonomy" id="6984"/>
    <lineage>
        <taxon>Eukaryota</taxon>
        <taxon>Metazoa</taxon>
        <taxon>Ecdysozoa</taxon>
        <taxon>Arthropoda</taxon>
        <taxon>Hexapoda</taxon>
        <taxon>Insecta</taxon>
        <taxon>Pterygota</taxon>
        <taxon>Neoptera</taxon>
        <taxon>Polyneoptera</taxon>
        <taxon>Dictyoptera</taxon>
        <taxon>Blattodea</taxon>
        <taxon>Blaberoidea</taxon>
        <taxon>Blaberidae</taxon>
        <taxon>Diplopterinae</taxon>
        <taxon>Diploptera</taxon>
    </lineage>
</organism>
<comment type="caution">
    <text evidence="1">The sequence shown here is derived from an EMBL/GenBank/DDBJ whole genome shotgun (WGS) entry which is preliminary data.</text>
</comment>
<dbReference type="Proteomes" id="UP001233999">
    <property type="component" value="Unassembled WGS sequence"/>
</dbReference>
<reference evidence="1" key="1">
    <citation type="journal article" date="2023" name="IScience">
        <title>Live-bearing cockroach genome reveals convergent evolutionary mechanisms linked to viviparity in insects and beyond.</title>
        <authorList>
            <person name="Fouks B."/>
            <person name="Harrison M.C."/>
            <person name="Mikhailova A.A."/>
            <person name="Marchal E."/>
            <person name="English S."/>
            <person name="Carruthers M."/>
            <person name="Jennings E.C."/>
            <person name="Chiamaka E.L."/>
            <person name="Frigard R.A."/>
            <person name="Pippel M."/>
            <person name="Attardo G.M."/>
            <person name="Benoit J.B."/>
            <person name="Bornberg-Bauer E."/>
            <person name="Tobe S.S."/>
        </authorList>
    </citation>
    <scope>NUCLEOTIDE SEQUENCE</scope>
    <source>
        <strain evidence="1">Stay&amp;Tobe</strain>
    </source>
</reference>
<name>A0AAD7ZSK0_DIPPU</name>
<evidence type="ECO:0000313" key="1">
    <source>
        <dbReference type="EMBL" id="KAJ9586119.1"/>
    </source>
</evidence>
<evidence type="ECO:0000313" key="2">
    <source>
        <dbReference type="Proteomes" id="UP001233999"/>
    </source>
</evidence>
<gene>
    <name evidence="1" type="ORF">L9F63_020240</name>
</gene>
<reference evidence="1" key="2">
    <citation type="submission" date="2023-05" db="EMBL/GenBank/DDBJ databases">
        <authorList>
            <person name="Fouks B."/>
        </authorList>
    </citation>
    <scope>NUCLEOTIDE SEQUENCE</scope>
    <source>
        <strain evidence="1">Stay&amp;Tobe</strain>
        <tissue evidence="1">Testes</tissue>
    </source>
</reference>
<sequence>MQTASNAGFVPCQVYNKQKALNCLFWQLKTSSQVKTLFCSLWFSRRRHIWAHACHVKLGGSHMHIQTSPTTRPTPKNWYYNTMENGSFNATGQ</sequence>
<proteinExistence type="predicted"/>
<dbReference type="AlphaFoldDB" id="A0AAD7ZSK0"/>
<dbReference type="EMBL" id="JASPKZ010007206">
    <property type="protein sequence ID" value="KAJ9586119.1"/>
    <property type="molecule type" value="Genomic_DNA"/>
</dbReference>
<keyword evidence="2" id="KW-1185">Reference proteome</keyword>
<feature type="non-terminal residue" evidence="1">
    <location>
        <position position="93"/>
    </location>
</feature>
<accession>A0AAD7ZSK0</accession>